<gene>
    <name evidence="1" type="ORF">FNL38_101400</name>
</gene>
<proteinExistence type="predicted"/>
<sequence>MTDTDVRVPSEAAKAIEPPTNWKMVGGGLAFPLFFVIMFCLCYVSAFHSPMPNNAPIVVVGPASVTAPLIDGIEKTSGGKFDIVATDNTADAIARIGNRDAIGAIEIGDTVTAHIATGAGASTVSVVTGLAHSIADQTGQQVTSVDSAPVTARDSSTVGLFYFLIVCTLGGYLTMTVLSQVAPRMRLREQYSILAGAAILTPLIAFGITSIFMHAFGASFGEILQLLGISMVYTFTVGAVCILLNKLLGQAAIFAVLTVLVFINFPSSGGAIPVSFLPGFWQHIHSFWLGSAAMEPIRSVIYFDGNGAGPHLIVLGVWLVAALGLTGLVASRQSKKAAAQ</sequence>
<accession>A0A652YWF4</accession>
<name>A0A652YWF4_NOCGL</name>
<dbReference type="EMBL" id="VNIQ01000001">
    <property type="protein sequence ID" value="TYQ08033.1"/>
    <property type="molecule type" value="Genomic_DNA"/>
</dbReference>
<evidence type="ECO:0008006" key="2">
    <source>
        <dbReference type="Google" id="ProtNLM"/>
    </source>
</evidence>
<protein>
    <recommendedName>
        <fullName evidence="2">ABC-2 family transporter</fullName>
    </recommendedName>
</protein>
<organism evidence="1">
    <name type="scientific">Nocardia globerula</name>
    <dbReference type="NCBI Taxonomy" id="1818"/>
    <lineage>
        <taxon>Bacteria</taxon>
        <taxon>Bacillati</taxon>
        <taxon>Actinomycetota</taxon>
        <taxon>Actinomycetes</taxon>
        <taxon>Mycobacteriales</taxon>
        <taxon>Nocardiaceae</taxon>
        <taxon>Nocardia</taxon>
    </lineage>
</organism>
<dbReference type="AlphaFoldDB" id="A0A652YWF4"/>
<reference evidence="1" key="1">
    <citation type="submission" date="2019-07" db="EMBL/GenBank/DDBJ databases">
        <title>Genomic Encyclopedia of Type Strains, Phase IV (KMG-IV): sequencing the most valuable type-strain genomes for metagenomic binning, comparative biology and taxonomic classification.</title>
        <authorList>
            <person name="Goeker M."/>
        </authorList>
    </citation>
    <scope>NUCLEOTIDE SEQUENCE</scope>
    <source>
        <strain evidence="1">DSM 44596</strain>
    </source>
</reference>
<evidence type="ECO:0000313" key="1">
    <source>
        <dbReference type="EMBL" id="TYQ08033.1"/>
    </source>
</evidence>
<comment type="caution">
    <text evidence="1">The sequence shown here is derived from an EMBL/GenBank/DDBJ whole genome shotgun (WGS) entry which is preliminary data.</text>
</comment>